<dbReference type="EMBL" id="SPRX01000070">
    <property type="protein sequence ID" value="TIC62433.1"/>
    <property type="molecule type" value="Genomic_DNA"/>
</dbReference>
<feature type="compositionally biased region" description="Basic and acidic residues" evidence="7">
    <location>
        <begin position="784"/>
        <end position="795"/>
    </location>
</feature>
<evidence type="ECO:0000256" key="2">
    <source>
        <dbReference type="ARBA" id="ARBA00022540"/>
    </source>
</evidence>
<evidence type="ECO:0000259" key="9">
    <source>
        <dbReference type="PROSITE" id="PS51363"/>
    </source>
</evidence>
<dbReference type="FunFam" id="1.25.40.180:FF:000031">
    <property type="entry name" value="Eukaryotic translation initiation factor 5"/>
    <property type="match status" value="1"/>
</dbReference>
<dbReference type="Gene3D" id="1.25.40.180">
    <property type="match status" value="1"/>
</dbReference>
<evidence type="ECO:0000256" key="5">
    <source>
        <dbReference type="ARBA" id="ARBA00023134"/>
    </source>
</evidence>
<feature type="signal peptide" evidence="8">
    <location>
        <begin position="1"/>
        <end position="16"/>
    </location>
</feature>
<evidence type="ECO:0000256" key="3">
    <source>
        <dbReference type="ARBA" id="ARBA00022741"/>
    </source>
</evidence>
<dbReference type="GO" id="GO:0005797">
    <property type="term" value="C:Golgi medial cisterna"/>
    <property type="evidence" value="ECO:0007669"/>
    <property type="project" value="TreeGrafter"/>
</dbReference>
<dbReference type="GO" id="GO:0005576">
    <property type="term" value="C:extracellular region"/>
    <property type="evidence" value="ECO:0007669"/>
    <property type="project" value="UniProtKB-SubCell"/>
</dbReference>
<comment type="similarity">
    <text evidence="1">Belongs to the eIF-2-beta/eIF-5 family.</text>
</comment>
<keyword evidence="4" id="KW-0648">Protein biosynthesis</keyword>
<dbReference type="Pfam" id="PF24681">
    <property type="entry name" value="Kelch_KLHDC2_KLHL20_DRC7"/>
    <property type="match status" value="1"/>
</dbReference>
<dbReference type="Pfam" id="PF12722">
    <property type="entry name" value="Hid1"/>
    <property type="match status" value="1"/>
</dbReference>
<dbReference type="Proteomes" id="UP000310708">
    <property type="component" value="Unassembled WGS sequence"/>
</dbReference>
<evidence type="ECO:0000256" key="6">
    <source>
        <dbReference type="RuleBase" id="RU368122"/>
    </source>
</evidence>
<evidence type="ECO:0000256" key="8">
    <source>
        <dbReference type="SAM" id="SignalP"/>
    </source>
</evidence>
<feature type="region of interest" description="Disordered" evidence="7">
    <location>
        <begin position="784"/>
        <end position="803"/>
    </location>
</feature>
<dbReference type="SUPFAM" id="SSF100966">
    <property type="entry name" value="Translation initiation factor 2 beta, aIF2beta, N-terminal domain"/>
    <property type="match status" value="1"/>
</dbReference>
<feature type="compositionally biased region" description="Low complexity" evidence="7">
    <location>
        <begin position="1606"/>
        <end position="1624"/>
    </location>
</feature>
<dbReference type="Pfam" id="PF03443">
    <property type="entry name" value="AA9"/>
    <property type="match status" value="1"/>
</dbReference>
<organism evidence="10 11">
    <name type="scientific">Wallemia mellicola</name>
    <dbReference type="NCBI Taxonomy" id="1708541"/>
    <lineage>
        <taxon>Eukaryota</taxon>
        <taxon>Fungi</taxon>
        <taxon>Dikarya</taxon>
        <taxon>Basidiomycota</taxon>
        <taxon>Wallemiomycotina</taxon>
        <taxon>Wallemiomycetes</taxon>
        <taxon>Wallemiales</taxon>
        <taxon>Wallemiaceae</taxon>
        <taxon>Wallemia</taxon>
    </lineage>
</organism>
<dbReference type="Gene3D" id="2.70.50.70">
    <property type="match status" value="1"/>
</dbReference>
<gene>
    <name evidence="10" type="ORF">E3Q01_03950</name>
</gene>
<dbReference type="Gene3D" id="2.20.25.350">
    <property type="match status" value="1"/>
</dbReference>
<evidence type="ECO:0000313" key="11">
    <source>
        <dbReference type="Proteomes" id="UP000310708"/>
    </source>
</evidence>
<name>A0A4T0PC48_9BASI</name>
<dbReference type="InterPro" id="IPR016189">
    <property type="entry name" value="Transl_init_fac_IF2/IF5_N"/>
</dbReference>
<dbReference type="InterPro" id="IPR015915">
    <property type="entry name" value="Kelch-typ_b-propeller"/>
</dbReference>
<dbReference type="GO" id="GO:0005525">
    <property type="term" value="F:GTP binding"/>
    <property type="evidence" value="ECO:0007669"/>
    <property type="project" value="UniProtKB-KW"/>
</dbReference>
<dbReference type="FunFam" id="2.20.25.350:FF:000001">
    <property type="entry name" value="Eukaryotic translation initiation factor 5"/>
    <property type="match status" value="1"/>
</dbReference>
<feature type="chain" id="PRO_5030101653" description="AA9 family lytic polysaccharide monooxygenase" evidence="8">
    <location>
        <begin position="17"/>
        <end position="2164"/>
    </location>
</feature>
<comment type="function">
    <text evidence="6">Lytic polysaccharide monooxygenase (LMPO) that depolymerizes crystalline and amorphous polysaccharides via the oxidation of scissile alpha- or beta-(1-4)-glycosidic bonds, yielding C1 and/or C4 oxidation products. Catalysis by LPMOs requires the reduction of the active-site copper from Cu(II) to Cu(I) by a reducing agent and H(2)O(2) or O(2) as a cosubstrate.</text>
</comment>
<dbReference type="Pfam" id="PF01873">
    <property type="entry name" value="eIF-5_eIF-2B"/>
    <property type="match status" value="1"/>
</dbReference>
<feature type="region of interest" description="Disordered" evidence="7">
    <location>
        <begin position="1723"/>
        <end position="1784"/>
    </location>
</feature>
<comment type="catalytic activity">
    <reaction evidence="6">
        <text>[(1-&gt;4)-beta-D-glucosyl]n+m + reduced acceptor + O2 = 4-dehydro-beta-D-glucosyl-[(1-&gt;4)-beta-D-glucosyl]n-1 + [(1-&gt;4)-beta-D-glucosyl]m + acceptor + H2O.</text>
        <dbReference type="EC" id="1.14.99.56"/>
    </reaction>
</comment>
<comment type="caution">
    <text evidence="10">The sequence shown here is derived from an EMBL/GenBank/DDBJ whole genome shotgun (WGS) entry which is preliminary data.</text>
</comment>
<dbReference type="GO" id="GO:0030245">
    <property type="term" value="P:cellulose catabolic process"/>
    <property type="evidence" value="ECO:0007669"/>
    <property type="project" value="UniProtKB-UniRule"/>
</dbReference>
<evidence type="ECO:0000256" key="1">
    <source>
        <dbReference type="ARBA" id="ARBA00010397"/>
    </source>
</evidence>
<dbReference type="InterPro" id="IPR019186">
    <property type="entry name" value="Nucleolar_protein_12"/>
</dbReference>
<dbReference type="CDD" id="cd11561">
    <property type="entry name" value="W2_eIF5"/>
    <property type="match status" value="1"/>
</dbReference>
<keyword evidence="6" id="KW-0136">Cellulose degradation</keyword>
<dbReference type="InterPro" id="IPR016190">
    <property type="entry name" value="Transl_init_fac_IF2/IF5_Zn-bd"/>
</dbReference>
<dbReference type="InterPro" id="IPR005103">
    <property type="entry name" value="AA9_LPMO"/>
</dbReference>
<dbReference type="Pfam" id="PF09805">
    <property type="entry name" value="Nop25"/>
    <property type="match status" value="1"/>
</dbReference>
<keyword evidence="5" id="KW-0342">GTP-binding</keyword>
<dbReference type="SMART" id="SM00515">
    <property type="entry name" value="eIF5C"/>
    <property type="match status" value="1"/>
</dbReference>
<dbReference type="InterPro" id="IPR016024">
    <property type="entry name" value="ARM-type_fold"/>
</dbReference>
<dbReference type="GO" id="GO:0008810">
    <property type="term" value="F:cellulase activity"/>
    <property type="evidence" value="ECO:0007669"/>
    <property type="project" value="UniProtKB-UniRule"/>
</dbReference>
<keyword evidence="6" id="KW-0624">Polysaccharide degradation</keyword>
<feature type="compositionally biased region" description="Basic and acidic residues" evidence="7">
    <location>
        <begin position="1723"/>
        <end position="1753"/>
    </location>
</feature>
<feature type="region of interest" description="Disordered" evidence="7">
    <location>
        <begin position="1597"/>
        <end position="1656"/>
    </location>
</feature>
<dbReference type="InterPro" id="IPR003307">
    <property type="entry name" value="W2_domain"/>
</dbReference>
<dbReference type="PANTHER" id="PTHR21575">
    <property type="entry name" value="PROTEIN HID1"/>
    <property type="match status" value="1"/>
</dbReference>
<dbReference type="PROSITE" id="PS51363">
    <property type="entry name" value="W2"/>
    <property type="match status" value="1"/>
</dbReference>
<keyword evidence="8" id="KW-0732">Signal</keyword>
<reference evidence="10 11" key="1">
    <citation type="submission" date="2019-03" db="EMBL/GenBank/DDBJ databases">
        <title>Sequencing 25 genomes of Wallemia mellicola.</title>
        <authorList>
            <person name="Gostincar C."/>
        </authorList>
    </citation>
    <scope>NUCLEOTIDE SEQUENCE [LARGE SCALE GENOMIC DNA]</scope>
    <source>
        <strain evidence="10 11">EXF-757</strain>
    </source>
</reference>
<keyword evidence="6" id="KW-0964">Secreted</keyword>
<dbReference type="Gene3D" id="3.30.30.170">
    <property type="match status" value="1"/>
</dbReference>
<dbReference type="GO" id="GO:0000138">
    <property type="term" value="C:Golgi trans cisterna"/>
    <property type="evidence" value="ECO:0007669"/>
    <property type="project" value="TreeGrafter"/>
</dbReference>
<dbReference type="CDD" id="cd21175">
    <property type="entry name" value="LPMO_AA9"/>
    <property type="match status" value="1"/>
</dbReference>
<keyword evidence="3" id="KW-0547">Nucleotide-binding</keyword>
<dbReference type="InterPro" id="IPR026705">
    <property type="entry name" value="Hid-1/Ecm30"/>
</dbReference>
<comment type="domain">
    <text evidence="6">Has a modular structure: an endo-beta-1,4-glucanase catalytic module at the N-terminus, a linker rich in serines and threonines, and a C-terminal carbohydrate-binding module (CBM).</text>
</comment>
<dbReference type="FunFam" id="3.30.30.170:FF:000002">
    <property type="entry name" value="Eukaryotic translation initiation factor 5"/>
    <property type="match status" value="1"/>
</dbReference>
<protein>
    <recommendedName>
        <fullName evidence="6">AA9 family lytic polysaccharide monooxygenase</fullName>
        <ecNumber evidence="6">1.14.99.56</ecNumber>
    </recommendedName>
    <alternativeName>
        <fullName evidence="6">Endo-beta-1,4-glucanase</fullName>
    </alternativeName>
    <alternativeName>
        <fullName evidence="6">Glycosyl hydrolase 61 family protein</fullName>
    </alternativeName>
</protein>
<dbReference type="SUPFAM" id="SSF117281">
    <property type="entry name" value="Kelch motif"/>
    <property type="match status" value="1"/>
</dbReference>
<feature type="domain" description="W2" evidence="9">
    <location>
        <begin position="2003"/>
        <end position="2164"/>
    </location>
</feature>
<dbReference type="SUPFAM" id="SSF48371">
    <property type="entry name" value="ARM repeat"/>
    <property type="match status" value="1"/>
</dbReference>
<dbReference type="GO" id="GO:0030248">
    <property type="term" value="F:cellulose binding"/>
    <property type="evidence" value="ECO:0007669"/>
    <property type="project" value="UniProtKB-UniRule"/>
</dbReference>
<evidence type="ECO:0000256" key="4">
    <source>
        <dbReference type="ARBA" id="ARBA00022917"/>
    </source>
</evidence>
<comment type="subcellular location">
    <subcellularLocation>
        <location evidence="6">Secreted</location>
    </subcellularLocation>
</comment>
<keyword evidence="6" id="KW-0119">Carbohydrate metabolism</keyword>
<dbReference type="SUPFAM" id="SSF75689">
    <property type="entry name" value="Zinc-binding domain of translation initiation factor 2 beta"/>
    <property type="match status" value="1"/>
</dbReference>
<evidence type="ECO:0000256" key="7">
    <source>
        <dbReference type="SAM" id="MobiDB-lite"/>
    </source>
</evidence>
<dbReference type="PANTHER" id="PTHR21575:SF14">
    <property type="entry name" value="HID-1 FAMILY PROTEIN P19A11.07C"/>
    <property type="match status" value="1"/>
</dbReference>
<evidence type="ECO:0000313" key="10">
    <source>
        <dbReference type="EMBL" id="TIC62433.1"/>
    </source>
</evidence>
<accession>A0A4T0PC48</accession>
<proteinExistence type="inferred from homology"/>
<dbReference type="Gene3D" id="2.120.10.80">
    <property type="entry name" value="Kelch-type beta propeller"/>
    <property type="match status" value="1"/>
</dbReference>
<dbReference type="Pfam" id="PF02020">
    <property type="entry name" value="W2"/>
    <property type="match status" value="1"/>
</dbReference>
<dbReference type="GO" id="GO:0016020">
    <property type="term" value="C:membrane"/>
    <property type="evidence" value="ECO:0007669"/>
    <property type="project" value="TreeGrafter"/>
</dbReference>
<feature type="region of interest" description="Disordered" evidence="7">
    <location>
        <begin position="1138"/>
        <end position="1165"/>
    </location>
</feature>
<keyword evidence="6" id="KW-1015">Disulfide bond</keyword>
<dbReference type="GO" id="GO:0003743">
    <property type="term" value="F:translation initiation factor activity"/>
    <property type="evidence" value="ECO:0007669"/>
    <property type="project" value="UniProtKB-KW"/>
</dbReference>
<dbReference type="InterPro" id="IPR002735">
    <property type="entry name" value="Transl_init_fac_IF2/IF5_dom"/>
</dbReference>
<dbReference type="EC" id="1.14.99.56" evidence="6"/>
<sequence length="2164" mass="242395">MLKLLTLSSVLAAATAHGIVKQVIFDGVTYDGPYPNYGEEQEFKAQGPIRQVKNLDPITDIYSPDLACGRESLPSEYSAEVGAGAEIEFVWNGGDDGYPWPHQVGPLLTYMGNCYDDCNNVDPTTVDFFKISEQDMREDGQWEQASLVDFATAKSKIPGNIQPGNYIIRHEIIALHNANEVGGCEFYPSCTNVYVNSDGDSVPGDTVRFPGGYDPEEAGIYTPELYNQQEGLLLSPVLLLKLELVQLDDTDYWSRYWTESLDDLITKADLLAAIPQNIHSLLYRLTDKLNSMLYASTSKLVEPTECLNIYKLLVKILTVYYESDRFDGVSKLSYNDQPLLQSLLWALVDSLYAIGLTIPDEYILPPGQAPTAINHLIWAKGVGSSTSITSNSSLDTNKAIILSTILAVLGPGLFSSHQDLLQVQSSIAKPLSSLNRKTTLTLLASLINQSFAEYSFRFTQVTVEESNLSSLSLDLLLLLLNDDGSTFSKSLSKLHRQQDFDFILTRSLEIIDQNNANDNSSAIKYGFQTVAQSTGKRSMKSPSNVQLWLFLWRCYHLNTKFAIYLSQHGHYHPIATRLLNTLNYVKDKKQDSTLVTLLVSFLQTLSVNQDFGKALDSPISFTDGSSTLSDLLVNTTYSVLTANVHPASYSPIMASLSNLSIYLKHLSQLSAVRLLAIYRALASPHFLFADKGNPRYLFYMLDIFNGIIYEQLNNNPNVIYAILLNSESLQALATLTLQKGLSMIEGSRISSLDYGNATTSGNNKLSYPPQRSISTPLTNYQMSEKAKGKQAEHLRTASQMSDPGNDKKINFIGDVPGTICGYKTMIKNDTPFVATEDWVMSWVATLPLDAILLAVTELLPIIKKEMSKSSALAELRNANISQELGNHNKTFDNFKWTEAWMIWRTIAIWSSAYINAIQNWSSTSVKLFGVTHQEGIRQQINKQVGIVANNVGISRFLSVAKRHLSFVGAHWDQFDVQRAPGFPSPSKLQPTINFHKDEDLTTDVEEHIPEIFPPAFGHQSAVQIRSYLYLPYLSVNPSVYVLNLKTRLWDRHFLKVQAPKYAPNQSYQWQPLMAPITAYNDELYLFGGTRHPKVKSDHPTQATTIDERSTGVLSDSIYKINIEDWTIQELGNSRHPEAYLNNFSKRPRKRPSNSSGSHEESIWPPARRGHSIATMRDSLIVFGGICENSIGDNDVFVYDFKQETWKLPDIKGSAPDVRFGHAQTVVGDEIFYFGGAQVDEPVNVIFDNLHKLSYNVIEDSFTWYNYRSPEAYSQARFEKLKVKRQFQQHQRDENMQIDTGIQRRYTGTESDDSLEDLITTTGQPPRERLESTMILVGSHKLAIFAGVTIVPASHDYENYDEYCAYNTTAIDVFDFRHNHWTRLGVSGSGSAINTFIVESCCAFIAPPGYYDHDAYKPHDSEPEAWQFIVVGHRLHWVDFQINKCSTDARTEVLIEGEDEKLLKFKAETEKATPIDPKKGLNVSKLTSRAPSEIVLDIGKMIGSGEIAPTLADQNAAIHGEGPRLPSNGQTRRPSQEASYIYGPTAGHVKPAAVGTVPKVPDEVTNGGSTVKKTKGDKMGSWMTFYSRDNTVILASTTARKKRIGESPNDSPSTDSSDSMIMIDNPQDKSSTAGEVDEPDDVANSFGPSHLRETGYNTKKGEDAFSLSTVGFVKTNNKAILSVDREAIARKRREKSKQVDELVFDEEKRRDYLTGFRKRKQKRIADRREKAVARDKEAKKQETKELREHRKKEAQSNYELYESQWQKEDAPEEGEAKEEDKEYEDDKTYAQVSIIEGKGNGIKTVLPNISDISKALSRPPNYPTKFFGFELGAQTTLDEKNDRYILNGAHQVERLREILDSFIAKFVLCGSCKNPETDLQMSKNDDIIKDCKACGKRSSVDMRHRLTTYIQKNPPPKKKKGQGAHAEAANKATEEVEQMENDTQAQDELTARINAEIKDIPVADQRADNEWSVDTSEAAVQARVNQLAEGVTTILGQDGPGSDDDGNDAPESQLALWIEEKHADDENIKPIDIYNKAKDLGIENKHKALQVVVQSAFTENAFKELDAMIPVLSKMSQNGQEKHQKSLLGGLERLVGLNYPELLPQLPKILMKIYQADLLEEAVIQHWGTHVSKKYVDKDVSKKVRVSAKPFLKWLEEAESEDESD</sequence>
<dbReference type="SMART" id="SM00653">
    <property type="entry name" value="eIF2B_5"/>
    <property type="match status" value="1"/>
</dbReference>
<keyword evidence="2" id="KW-0396">Initiation factor</keyword>